<keyword evidence="3" id="KW-0408">Iron</keyword>
<dbReference type="Proteomes" id="UP001372338">
    <property type="component" value="Unassembled WGS sequence"/>
</dbReference>
<organism evidence="5 6">
    <name type="scientific">Crotalaria pallida</name>
    <name type="common">Smooth rattlebox</name>
    <name type="synonym">Crotalaria striata</name>
    <dbReference type="NCBI Taxonomy" id="3830"/>
    <lineage>
        <taxon>Eukaryota</taxon>
        <taxon>Viridiplantae</taxon>
        <taxon>Streptophyta</taxon>
        <taxon>Embryophyta</taxon>
        <taxon>Tracheophyta</taxon>
        <taxon>Spermatophyta</taxon>
        <taxon>Magnoliopsida</taxon>
        <taxon>eudicotyledons</taxon>
        <taxon>Gunneridae</taxon>
        <taxon>Pentapetalae</taxon>
        <taxon>rosids</taxon>
        <taxon>fabids</taxon>
        <taxon>Fabales</taxon>
        <taxon>Fabaceae</taxon>
        <taxon>Papilionoideae</taxon>
        <taxon>50 kb inversion clade</taxon>
        <taxon>genistoids sensu lato</taxon>
        <taxon>core genistoids</taxon>
        <taxon>Crotalarieae</taxon>
        <taxon>Crotalaria</taxon>
    </lineage>
</organism>
<keyword evidence="4" id="KW-0472">Membrane</keyword>
<evidence type="ECO:0000256" key="4">
    <source>
        <dbReference type="SAM" id="Phobius"/>
    </source>
</evidence>
<evidence type="ECO:0000256" key="2">
    <source>
        <dbReference type="ARBA" id="ARBA00010617"/>
    </source>
</evidence>
<comment type="cofactor">
    <cofactor evidence="1">
        <name>heme</name>
        <dbReference type="ChEBI" id="CHEBI:30413"/>
    </cofactor>
</comment>
<evidence type="ECO:0000313" key="5">
    <source>
        <dbReference type="EMBL" id="KAK7273750.1"/>
    </source>
</evidence>
<evidence type="ECO:0008006" key="7">
    <source>
        <dbReference type="Google" id="ProtNLM"/>
    </source>
</evidence>
<name>A0AAN9FHT5_CROPI</name>
<keyword evidence="3" id="KW-0479">Metal-binding</keyword>
<dbReference type="AlphaFoldDB" id="A0AAN9FHT5"/>
<dbReference type="Pfam" id="PF00067">
    <property type="entry name" value="p450"/>
    <property type="match status" value="2"/>
</dbReference>
<comment type="caution">
    <text evidence="5">The sequence shown here is derived from an EMBL/GenBank/DDBJ whole genome shotgun (WGS) entry which is preliminary data.</text>
</comment>
<protein>
    <recommendedName>
        <fullName evidence="7">Cytochrome P450</fullName>
    </recommendedName>
</protein>
<dbReference type="GO" id="GO:0005506">
    <property type="term" value="F:iron ion binding"/>
    <property type="evidence" value="ECO:0007669"/>
    <property type="project" value="InterPro"/>
</dbReference>
<proteinExistence type="inferred from homology"/>
<dbReference type="EMBL" id="JAYWIO010000003">
    <property type="protein sequence ID" value="KAK7273750.1"/>
    <property type="molecule type" value="Genomic_DNA"/>
</dbReference>
<dbReference type="SUPFAM" id="SSF48264">
    <property type="entry name" value="Cytochrome P450"/>
    <property type="match status" value="1"/>
</dbReference>
<dbReference type="GO" id="GO:0016705">
    <property type="term" value="F:oxidoreductase activity, acting on paired donors, with incorporation or reduction of molecular oxygen"/>
    <property type="evidence" value="ECO:0007669"/>
    <property type="project" value="InterPro"/>
</dbReference>
<comment type="similarity">
    <text evidence="2 3">Belongs to the cytochrome P450 family.</text>
</comment>
<dbReference type="GO" id="GO:0004497">
    <property type="term" value="F:monooxygenase activity"/>
    <property type="evidence" value="ECO:0007669"/>
    <property type="project" value="UniProtKB-KW"/>
</dbReference>
<gene>
    <name evidence="5" type="ORF">RIF29_14813</name>
</gene>
<dbReference type="Gene3D" id="1.10.630.10">
    <property type="entry name" value="Cytochrome P450"/>
    <property type="match status" value="2"/>
</dbReference>
<evidence type="ECO:0000256" key="1">
    <source>
        <dbReference type="ARBA" id="ARBA00001971"/>
    </source>
</evidence>
<dbReference type="GO" id="GO:0020037">
    <property type="term" value="F:heme binding"/>
    <property type="evidence" value="ECO:0007669"/>
    <property type="project" value="InterPro"/>
</dbReference>
<dbReference type="InterPro" id="IPR001128">
    <property type="entry name" value="Cyt_P450"/>
</dbReference>
<accession>A0AAN9FHT5</accession>
<feature type="transmembrane region" description="Helical" evidence="4">
    <location>
        <begin position="105"/>
        <end position="124"/>
    </location>
</feature>
<keyword evidence="3" id="KW-0503">Monooxygenase</keyword>
<dbReference type="InterPro" id="IPR036396">
    <property type="entry name" value="Cyt_P450_sf"/>
</dbReference>
<dbReference type="InterPro" id="IPR017972">
    <property type="entry name" value="Cyt_P450_CS"/>
</dbReference>
<dbReference type="PANTHER" id="PTHR24305">
    <property type="entry name" value="CYTOCHROME P450"/>
    <property type="match status" value="1"/>
</dbReference>
<sequence length="432" mass="49319">MINNNNPSCVSSSYSSIPTTFFGLLLLHSRCNTTATTSSELLRDFATREFNVFLWLSLIVITALLLRKLFTLFNLWFKAQYIPGPPSPSFFGHCHLISRQNLTKIKVPVFFMYVVLILISRLEFKLKCFLVQKRRELLATELNERLIRTADPIPMKVEHSIMDKIENIRTRGSIDGRLVSQHMAFAIMGTTFFGDGFLAWPEAAIYEELLMMIAKDACFWASSNHCKKRWKLFAHIDQNVNDESKMEMKSGHGDLNDHQNSKEEPCGNIMRVMFHGCQTTDALIANVLTRLAMHREIQDKVYSEIIKVGRNPSKYEHEDVYRMPLLLATIVSGEEDLSLRTGETILAGAILVVPVQLVHKDDSNWGSDASDFNLYRYQSNSSTEELNDARFSSFALNDPNENAAFLPFGYGARACVGQKFVIKLLPYCWHLY</sequence>
<evidence type="ECO:0000256" key="3">
    <source>
        <dbReference type="RuleBase" id="RU000461"/>
    </source>
</evidence>
<reference evidence="5 6" key="1">
    <citation type="submission" date="2024-01" db="EMBL/GenBank/DDBJ databases">
        <title>The genomes of 5 underutilized Papilionoideae crops provide insights into root nodulation and disease resistanc.</title>
        <authorList>
            <person name="Yuan L."/>
        </authorList>
    </citation>
    <scope>NUCLEOTIDE SEQUENCE [LARGE SCALE GENOMIC DNA]</scope>
    <source>
        <strain evidence="5">ZHUSHIDOU_FW_LH</strain>
        <tissue evidence="5">Leaf</tissue>
    </source>
</reference>
<keyword evidence="6" id="KW-1185">Reference proteome</keyword>
<keyword evidence="3" id="KW-0560">Oxidoreductase</keyword>
<dbReference type="InterPro" id="IPR050121">
    <property type="entry name" value="Cytochrome_P450_monoxygenase"/>
</dbReference>
<dbReference type="CDD" id="cd00302">
    <property type="entry name" value="cytochrome_P450"/>
    <property type="match status" value="1"/>
</dbReference>
<dbReference type="PANTHER" id="PTHR24305:SF166">
    <property type="entry name" value="CYTOCHROME P450 12A4, MITOCHONDRIAL-RELATED"/>
    <property type="match status" value="1"/>
</dbReference>
<keyword evidence="4" id="KW-0812">Transmembrane</keyword>
<keyword evidence="4" id="KW-1133">Transmembrane helix</keyword>
<feature type="transmembrane region" description="Helical" evidence="4">
    <location>
        <begin position="52"/>
        <end position="77"/>
    </location>
</feature>
<dbReference type="PROSITE" id="PS00086">
    <property type="entry name" value="CYTOCHROME_P450"/>
    <property type="match status" value="1"/>
</dbReference>
<evidence type="ECO:0000313" key="6">
    <source>
        <dbReference type="Proteomes" id="UP001372338"/>
    </source>
</evidence>
<keyword evidence="3" id="KW-0349">Heme</keyword>